<name>A0A830DLI3_9LAMI</name>
<sequence length="142" mass="15566">MGSWQASRCRPLPVSGRQQNPSAFAYFFVVWIFDGFFADGLHPSAILLKIGPDRPVRPVRPGTGHHTGPVFMCKPLGSRTGQTGQESVEPVNLGQGGIIWEPSPVWELRTNLSHSIFRSHGMLVDGAVNLQSMGKIHNECDC</sequence>
<reference evidence="1" key="1">
    <citation type="submission" date="2020-07" db="EMBL/GenBank/DDBJ databases">
        <title>Ethylene signaling mediates host invasion by parasitic plants.</title>
        <authorList>
            <person name="Yoshida S."/>
        </authorList>
    </citation>
    <scope>NUCLEOTIDE SEQUENCE</scope>
    <source>
        <strain evidence="1">Okayama</strain>
    </source>
</reference>
<gene>
    <name evidence="1" type="ORF">PHJA_002821200</name>
</gene>
<protein>
    <submittedName>
        <fullName evidence="1">Uncharacterized protein</fullName>
    </submittedName>
</protein>
<dbReference type="Proteomes" id="UP000653305">
    <property type="component" value="Unassembled WGS sequence"/>
</dbReference>
<dbReference type="EMBL" id="BMAC01001304">
    <property type="protein sequence ID" value="GFQ06772.1"/>
    <property type="molecule type" value="Genomic_DNA"/>
</dbReference>
<dbReference type="AlphaFoldDB" id="A0A830DLI3"/>
<comment type="caution">
    <text evidence="1">The sequence shown here is derived from an EMBL/GenBank/DDBJ whole genome shotgun (WGS) entry which is preliminary data.</text>
</comment>
<accession>A0A830DLI3</accession>
<keyword evidence="2" id="KW-1185">Reference proteome</keyword>
<proteinExistence type="predicted"/>
<evidence type="ECO:0000313" key="2">
    <source>
        <dbReference type="Proteomes" id="UP000653305"/>
    </source>
</evidence>
<organism evidence="1 2">
    <name type="scientific">Phtheirospermum japonicum</name>
    <dbReference type="NCBI Taxonomy" id="374723"/>
    <lineage>
        <taxon>Eukaryota</taxon>
        <taxon>Viridiplantae</taxon>
        <taxon>Streptophyta</taxon>
        <taxon>Embryophyta</taxon>
        <taxon>Tracheophyta</taxon>
        <taxon>Spermatophyta</taxon>
        <taxon>Magnoliopsida</taxon>
        <taxon>eudicotyledons</taxon>
        <taxon>Gunneridae</taxon>
        <taxon>Pentapetalae</taxon>
        <taxon>asterids</taxon>
        <taxon>lamiids</taxon>
        <taxon>Lamiales</taxon>
        <taxon>Orobanchaceae</taxon>
        <taxon>Orobanchaceae incertae sedis</taxon>
        <taxon>Phtheirospermum</taxon>
    </lineage>
</organism>
<evidence type="ECO:0000313" key="1">
    <source>
        <dbReference type="EMBL" id="GFQ06772.1"/>
    </source>
</evidence>